<dbReference type="RefSeq" id="WP_102330299.1">
    <property type="nucleotide sequence ID" value="NZ_CP058566.2"/>
</dbReference>
<dbReference type="Proteomes" id="UP000235653">
    <property type="component" value="Unassembled WGS sequence"/>
</dbReference>
<protein>
    <submittedName>
        <fullName evidence="1">Nitrogen fixation protein NifH</fullName>
    </submittedName>
</protein>
<evidence type="ECO:0000313" key="2">
    <source>
        <dbReference type="Proteomes" id="UP000235653"/>
    </source>
</evidence>
<organism evidence="1 2">
    <name type="scientific">Dehalogenimonas etheniformans</name>
    <dbReference type="NCBI Taxonomy" id="1536648"/>
    <lineage>
        <taxon>Bacteria</taxon>
        <taxon>Bacillati</taxon>
        <taxon>Chloroflexota</taxon>
        <taxon>Dehalococcoidia</taxon>
        <taxon>Dehalococcoidales</taxon>
        <taxon>Dehalococcoidaceae</taxon>
        <taxon>Dehalogenimonas</taxon>
    </lineage>
</organism>
<dbReference type="SUPFAM" id="SSF48239">
    <property type="entry name" value="Terpenoid cyclases/Protein prenyltransferases"/>
    <property type="match status" value="1"/>
</dbReference>
<keyword evidence="2" id="KW-1185">Reference proteome</keyword>
<sequence>MPTWRELIHGDPLTWLLEVDDINPAVRYLALRDIVGLPEKSPDLVDAKSEAYSIGPIPRILAAQNPKGYWVKPGGGYNPKYTGTVWSLTLLAQMGADKSEPRVKTAAEYVLKNTISPTGWFSYNGMPSGFIHCHAGYLGDAMFSLGFGDDSRVTNAVEMQARLVTGRGIAAMGSQDPLRYYHYTAGPNFICGKLPCAWGAVKALKAISSVPEPQRTQTMSSAIEKGKDLFLSTDLTKCRFTNLEKGKPSSNWFKFGFPNYYIGDLLEILEVMARLGDGRDLRLEQAWKMVLEKQDSQGRWPLEYSYNGKMWADIEIKDEPSKWVTLRALRALKAAFPG</sequence>
<evidence type="ECO:0000313" key="1">
    <source>
        <dbReference type="EMBL" id="PPD58815.1"/>
    </source>
</evidence>
<dbReference type="Gene3D" id="1.50.10.20">
    <property type="match status" value="1"/>
</dbReference>
<gene>
    <name evidence="1" type="ORF">JP09_002790</name>
</gene>
<dbReference type="OrthoDB" id="370326at2"/>
<dbReference type="AlphaFoldDB" id="A0A2P5P958"/>
<name>A0A2P5P958_9CHLR</name>
<dbReference type="EMBL" id="JQAN02000006">
    <property type="protein sequence ID" value="PPD58815.1"/>
    <property type="molecule type" value="Genomic_DNA"/>
</dbReference>
<comment type="caution">
    <text evidence="1">The sequence shown here is derived from an EMBL/GenBank/DDBJ whole genome shotgun (WGS) entry which is preliminary data.</text>
</comment>
<dbReference type="InterPro" id="IPR008930">
    <property type="entry name" value="Terpenoid_cyclase/PrenylTrfase"/>
</dbReference>
<reference evidence="1 2" key="1">
    <citation type="journal article" date="2017" name="ISME J.">
        <title>Grape pomace compost harbors organohalide-respiring Dehalogenimonas species with novel reductive dehalogenase genes.</title>
        <authorList>
            <person name="Yang Y."/>
            <person name="Higgins S.A."/>
            <person name="Yan J."/>
            <person name="Simsir B."/>
            <person name="Chourey K."/>
            <person name="Iyer R."/>
            <person name="Hettich R.L."/>
            <person name="Baldwin B."/>
            <person name="Ogles D.M."/>
            <person name="Loffler F.E."/>
        </authorList>
    </citation>
    <scope>NUCLEOTIDE SEQUENCE [LARGE SCALE GENOMIC DNA]</scope>
    <source>
        <strain evidence="1 2">GP</strain>
    </source>
</reference>
<proteinExistence type="predicted"/>
<accession>A0A2P5P958</accession>